<proteinExistence type="predicted"/>
<reference evidence="3" key="1">
    <citation type="submission" date="2012-12" db="EMBL/GenBank/DDBJ databases">
        <authorList>
            <person name="Hellsten U."/>
            <person name="Grimwood J."/>
            <person name="Chapman J.A."/>
            <person name="Shapiro H."/>
            <person name="Aerts A."/>
            <person name="Otillar R.P."/>
            <person name="Terry A.Y."/>
            <person name="Boore J.L."/>
            <person name="Simakov O."/>
            <person name="Marletaz F."/>
            <person name="Cho S.-J."/>
            <person name="Edsinger-Gonzales E."/>
            <person name="Havlak P."/>
            <person name="Kuo D.-H."/>
            <person name="Larsson T."/>
            <person name="Lv J."/>
            <person name="Arendt D."/>
            <person name="Savage R."/>
            <person name="Osoegawa K."/>
            <person name="de Jong P."/>
            <person name="Lindberg D.R."/>
            <person name="Seaver E.C."/>
            <person name="Weisblat D.A."/>
            <person name="Putnam N.H."/>
            <person name="Grigoriev I.V."/>
            <person name="Rokhsar D.S."/>
        </authorList>
    </citation>
    <scope>NUCLEOTIDE SEQUENCE</scope>
    <source>
        <strain evidence="3">I ESC-2004</strain>
    </source>
</reference>
<dbReference type="EnsemblMetazoa" id="CapteT186970">
    <property type="protein sequence ID" value="CapteP186970"/>
    <property type="gene ID" value="CapteG186970"/>
</dbReference>
<dbReference type="HOGENOM" id="CLU_1830149_0_0_1"/>
<name>R7U8W8_CAPTE</name>
<sequence>MARIEARMKISEEAALTTKCKVEELDQEDPSFQVKMTNYRKYVFFILFLVASIHSVYSDEDSDENSDESEEDEDRRVLISPSHVVLVPSGSQVTLNCSYGSIWRLPIRGGHLRAFEMIRKPAGGIYESRLKDGKLQLTISQ</sequence>
<feature type="non-terminal residue" evidence="1">
    <location>
        <position position="141"/>
    </location>
</feature>
<dbReference type="EMBL" id="AMQN01024852">
    <property type="status" value="NOT_ANNOTATED_CDS"/>
    <property type="molecule type" value="Genomic_DNA"/>
</dbReference>
<dbReference type="EMBL" id="KB303738">
    <property type="protein sequence ID" value="ELU02805.1"/>
    <property type="molecule type" value="Genomic_DNA"/>
</dbReference>
<reference evidence="2" key="3">
    <citation type="submission" date="2015-06" db="UniProtKB">
        <authorList>
            <consortium name="EnsemblMetazoa"/>
        </authorList>
    </citation>
    <scope>IDENTIFICATION</scope>
</reference>
<reference evidence="1 3" key="2">
    <citation type="journal article" date="2013" name="Nature">
        <title>Insights into bilaterian evolution from three spiralian genomes.</title>
        <authorList>
            <person name="Simakov O."/>
            <person name="Marletaz F."/>
            <person name="Cho S.J."/>
            <person name="Edsinger-Gonzales E."/>
            <person name="Havlak P."/>
            <person name="Hellsten U."/>
            <person name="Kuo D.H."/>
            <person name="Larsson T."/>
            <person name="Lv J."/>
            <person name="Arendt D."/>
            <person name="Savage R."/>
            <person name="Osoegawa K."/>
            <person name="de Jong P."/>
            <person name="Grimwood J."/>
            <person name="Chapman J.A."/>
            <person name="Shapiro H."/>
            <person name="Aerts A."/>
            <person name="Otillar R.P."/>
            <person name="Terry A.Y."/>
            <person name="Boore J.L."/>
            <person name="Grigoriev I.V."/>
            <person name="Lindberg D.R."/>
            <person name="Seaver E.C."/>
            <person name="Weisblat D.A."/>
            <person name="Putnam N.H."/>
            <person name="Rokhsar D.S."/>
        </authorList>
    </citation>
    <scope>NUCLEOTIDE SEQUENCE</scope>
    <source>
        <strain evidence="1 3">I ESC-2004</strain>
    </source>
</reference>
<organism evidence="1">
    <name type="scientific">Capitella teleta</name>
    <name type="common">Polychaete worm</name>
    <dbReference type="NCBI Taxonomy" id="283909"/>
    <lineage>
        <taxon>Eukaryota</taxon>
        <taxon>Metazoa</taxon>
        <taxon>Spiralia</taxon>
        <taxon>Lophotrochozoa</taxon>
        <taxon>Annelida</taxon>
        <taxon>Polychaeta</taxon>
        <taxon>Sedentaria</taxon>
        <taxon>Scolecida</taxon>
        <taxon>Capitellidae</taxon>
        <taxon>Capitella</taxon>
    </lineage>
</organism>
<keyword evidence="3" id="KW-1185">Reference proteome</keyword>
<dbReference type="AlphaFoldDB" id="R7U8W8"/>
<evidence type="ECO:0000313" key="3">
    <source>
        <dbReference type="Proteomes" id="UP000014760"/>
    </source>
</evidence>
<dbReference type="EMBL" id="AMQN01024851">
    <property type="status" value="NOT_ANNOTATED_CDS"/>
    <property type="molecule type" value="Genomic_DNA"/>
</dbReference>
<evidence type="ECO:0000313" key="2">
    <source>
        <dbReference type="EnsemblMetazoa" id="CapteP186970"/>
    </source>
</evidence>
<evidence type="ECO:0000313" key="1">
    <source>
        <dbReference type="EMBL" id="ELU02805.1"/>
    </source>
</evidence>
<protein>
    <submittedName>
        <fullName evidence="1 2">Uncharacterized protein</fullName>
    </submittedName>
</protein>
<dbReference type="EMBL" id="AMQN01024850">
    <property type="status" value="NOT_ANNOTATED_CDS"/>
    <property type="molecule type" value="Genomic_DNA"/>
</dbReference>
<gene>
    <name evidence="1" type="ORF">CAPTEDRAFT_186970</name>
</gene>
<accession>R7U8W8</accession>
<dbReference type="Proteomes" id="UP000014760">
    <property type="component" value="Unassembled WGS sequence"/>
</dbReference>